<organism evidence="1 2">
    <name type="scientific">Snodgrassella communis</name>
    <dbReference type="NCBI Taxonomy" id="2946699"/>
    <lineage>
        <taxon>Bacteria</taxon>
        <taxon>Pseudomonadati</taxon>
        <taxon>Pseudomonadota</taxon>
        <taxon>Betaproteobacteria</taxon>
        <taxon>Neisseriales</taxon>
        <taxon>Neisseriaceae</taxon>
        <taxon>Snodgrassella</taxon>
    </lineage>
</organism>
<evidence type="ECO:0000313" key="1">
    <source>
        <dbReference type="EMBL" id="KDN14588.1"/>
    </source>
</evidence>
<dbReference type="EMBL" id="JFZV01000006">
    <property type="protein sequence ID" value="KDN14588.1"/>
    <property type="molecule type" value="Genomic_DNA"/>
</dbReference>
<comment type="caution">
    <text evidence="1">The sequence shown here is derived from an EMBL/GenBank/DDBJ whole genome shotgun (WGS) entry which is preliminary data.</text>
</comment>
<reference evidence="1 2" key="1">
    <citation type="submission" date="2014-03" db="EMBL/GenBank/DDBJ databases">
        <title>The genomes of two eusocial bee gut symbionts.</title>
        <authorList>
            <person name="Kwong W.K."/>
            <person name="Engel P."/>
            <person name="Koch H."/>
            <person name="Moran N.A."/>
        </authorList>
    </citation>
    <scope>NUCLEOTIDE SEQUENCE [LARGE SCALE GENOMIC DNA]</scope>
    <source>
        <strain evidence="2">wkB29</strain>
    </source>
</reference>
<sequence length="38" mass="4380">MIVAFCRAGFTDYCQNCAYKLQFVTQAFRLKKAKNTEA</sequence>
<name>A0A837AH22_9NEIS</name>
<protein>
    <submittedName>
        <fullName evidence="1">Uncharacterized protein</fullName>
    </submittedName>
</protein>
<keyword evidence="2" id="KW-1185">Reference proteome</keyword>
<gene>
    <name evidence="1" type="ORF">SALWKB29_1378</name>
</gene>
<accession>A0A837AH22</accession>
<dbReference type="Proteomes" id="UP000027170">
    <property type="component" value="Unassembled WGS sequence"/>
</dbReference>
<dbReference type="AlphaFoldDB" id="A0A837AH22"/>
<proteinExistence type="predicted"/>
<evidence type="ECO:0000313" key="2">
    <source>
        <dbReference type="Proteomes" id="UP000027170"/>
    </source>
</evidence>